<keyword evidence="2" id="KW-1185">Reference proteome</keyword>
<dbReference type="EMBL" id="BTRK01000003">
    <property type="protein sequence ID" value="GMR44279.1"/>
    <property type="molecule type" value="Genomic_DNA"/>
</dbReference>
<organism evidence="1 2">
    <name type="scientific">Pristionchus mayeri</name>
    <dbReference type="NCBI Taxonomy" id="1317129"/>
    <lineage>
        <taxon>Eukaryota</taxon>
        <taxon>Metazoa</taxon>
        <taxon>Ecdysozoa</taxon>
        <taxon>Nematoda</taxon>
        <taxon>Chromadorea</taxon>
        <taxon>Rhabditida</taxon>
        <taxon>Rhabditina</taxon>
        <taxon>Diplogasteromorpha</taxon>
        <taxon>Diplogasteroidea</taxon>
        <taxon>Neodiplogasteridae</taxon>
        <taxon>Pristionchus</taxon>
    </lineage>
</organism>
<accession>A0AAN4ZRU6</accession>
<reference evidence="2" key="1">
    <citation type="submission" date="2022-10" db="EMBL/GenBank/DDBJ databases">
        <title>Genome assembly of Pristionchus species.</title>
        <authorList>
            <person name="Yoshida K."/>
            <person name="Sommer R.J."/>
        </authorList>
    </citation>
    <scope>NUCLEOTIDE SEQUENCE [LARGE SCALE GENOMIC DNA]</scope>
    <source>
        <strain evidence="2">RS5460</strain>
    </source>
</reference>
<proteinExistence type="predicted"/>
<dbReference type="Proteomes" id="UP001328107">
    <property type="component" value="Unassembled WGS sequence"/>
</dbReference>
<sequence>MYIFRSQSPGSSIMISGPIATLYNANGQPVNFTLLVRNDGPWSSVITPGASTTFLSSAFLDVGESYNVVYLNEYARSRIYDFGRETDITFHPVVGNYYPDDGDSVTFSCTKADGKTTAYNCGEIAGTVQRDTCKSIALKVVTREQHGVLGPRFMVQIEST</sequence>
<comment type="caution">
    <text evidence="1">The sequence shown here is derived from an EMBL/GenBank/DDBJ whole genome shotgun (WGS) entry which is preliminary data.</text>
</comment>
<evidence type="ECO:0000313" key="1">
    <source>
        <dbReference type="EMBL" id="GMR44279.1"/>
    </source>
</evidence>
<name>A0AAN4ZRU6_9BILA</name>
<gene>
    <name evidence="1" type="ORF">PMAYCL1PPCAC_14473</name>
</gene>
<feature type="non-terminal residue" evidence="1">
    <location>
        <position position="160"/>
    </location>
</feature>
<protein>
    <submittedName>
        <fullName evidence="1">Uncharacterized protein</fullName>
    </submittedName>
</protein>
<evidence type="ECO:0000313" key="2">
    <source>
        <dbReference type="Proteomes" id="UP001328107"/>
    </source>
</evidence>
<dbReference type="AlphaFoldDB" id="A0AAN4ZRU6"/>